<feature type="transmembrane region" description="Helical" evidence="10">
    <location>
        <begin position="233"/>
        <end position="250"/>
    </location>
</feature>
<dbReference type="InterPro" id="IPR038770">
    <property type="entry name" value="Na+/solute_symporter_sf"/>
</dbReference>
<evidence type="ECO:0000313" key="12">
    <source>
        <dbReference type="EMBL" id="KAI9633093.1"/>
    </source>
</evidence>
<feature type="transmembrane region" description="Helical" evidence="10">
    <location>
        <begin position="388"/>
        <end position="407"/>
    </location>
</feature>
<feature type="domain" description="Cation/H+ exchanger transmembrane" evidence="11">
    <location>
        <begin position="356"/>
        <end position="474"/>
    </location>
</feature>
<dbReference type="Proteomes" id="UP001164286">
    <property type="component" value="Unassembled WGS sequence"/>
</dbReference>
<evidence type="ECO:0000259" key="11">
    <source>
        <dbReference type="Pfam" id="PF00999"/>
    </source>
</evidence>
<evidence type="ECO:0000256" key="7">
    <source>
        <dbReference type="ARBA" id="ARBA00023065"/>
    </source>
</evidence>
<dbReference type="InterPro" id="IPR006153">
    <property type="entry name" value="Cation/H_exchanger_TM"/>
</dbReference>
<feature type="transmembrane region" description="Helical" evidence="10">
    <location>
        <begin position="30"/>
        <end position="49"/>
    </location>
</feature>
<evidence type="ECO:0000256" key="9">
    <source>
        <dbReference type="ARBA" id="ARBA00023201"/>
    </source>
</evidence>
<name>A0AA38H2V7_9TREE</name>
<sequence length="487" mass="51876">MPSPTVLVLGTFLYLLNVFGWVAQRFLNAGLLGQILLGVIYGSPLAGWLDPSWEEAFVAVGYVGLLIVVFEAGIHSTISHLTALLPLSLCIALTGVLLPIGLSFILQPLAGFSYLHCFAAGSALASTSLGTTLAVVSPAALGFDLRRTRLGTALISSAVIDDVIAFVLAKILGVIGNNPGASGSVLGGEIGRTIGVTVGIGAVSLLAAKYALKPLYRAIRRRKHLWEEAAWGGERFLLFGMFLLWLGLIAGTGYAGTSPLFGAYLAGLVVAFISEEDDKPDHSIKLPSRFPRAPTIDLSNLGTTNLSRAITLPETTSMPPSTKPAPFLTAGTRDDTAEATPKVHLQTSFDGYIAQPLFRLLLPIFFGSIGYCIPFVPLWRGEVIWRGVIYAVLMILAKVGCGLWLFVWTKSWACWRGAVVLGLAMVARGEIGLLISQIAYTTSTPLLPDDQFLIVTWAIVLCTIAGPVAVGIVVKRWGKTILAGSWD</sequence>
<keyword evidence="9" id="KW-0739">Sodium transport</keyword>
<keyword evidence="5 10" id="KW-1133">Transmembrane helix</keyword>
<feature type="transmembrane region" description="Helical" evidence="10">
    <location>
        <begin position="153"/>
        <end position="173"/>
    </location>
</feature>
<feature type="transmembrane region" description="Helical" evidence="10">
    <location>
        <begin position="357"/>
        <end position="376"/>
    </location>
</feature>
<keyword evidence="3" id="KW-0050">Antiport</keyword>
<keyword evidence="13" id="KW-1185">Reference proteome</keyword>
<evidence type="ECO:0000256" key="10">
    <source>
        <dbReference type="SAM" id="Phobius"/>
    </source>
</evidence>
<dbReference type="GO" id="GO:0006814">
    <property type="term" value="P:sodium ion transport"/>
    <property type="evidence" value="ECO:0007669"/>
    <property type="project" value="UniProtKB-KW"/>
</dbReference>
<dbReference type="RefSeq" id="XP_052942870.1">
    <property type="nucleotide sequence ID" value="XM_053089103.1"/>
</dbReference>
<evidence type="ECO:0000256" key="5">
    <source>
        <dbReference type="ARBA" id="ARBA00022989"/>
    </source>
</evidence>
<dbReference type="GeneID" id="77728308"/>
<feature type="transmembrane region" description="Helical" evidence="10">
    <location>
        <begin position="55"/>
        <end position="74"/>
    </location>
</feature>
<evidence type="ECO:0000256" key="8">
    <source>
        <dbReference type="ARBA" id="ARBA00023136"/>
    </source>
</evidence>
<comment type="subcellular location">
    <subcellularLocation>
        <location evidence="1">Membrane</location>
        <topology evidence="1">Multi-pass membrane protein</topology>
    </subcellularLocation>
</comment>
<gene>
    <name evidence="12" type="ORF">MKK02DRAFT_35179</name>
</gene>
<feature type="transmembrane region" description="Helical" evidence="10">
    <location>
        <begin position="6"/>
        <end position="23"/>
    </location>
</feature>
<evidence type="ECO:0000256" key="6">
    <source>
        <dbReference type="ARBA" id="ARBA00023053"/>
    </source>
</evidence>
<keyword evidence="8 10" id="KW-0472">Membrane</keyword>
<feature type="transmembrane region" description="Helical" evidence="10">
    <location>
        <begin position="118"/>
        <end position="141"/>
    </location>
</feature>
<dbReference type="GO" id="GO:0016020">
    <property type="term" value="C:membrane"/>
    <property type="evidence" value="ECO:0007669"/>
    <property type="project" value="UniProtKB-SubCell"/>
</dbReference>
<dbReference type="EMBL" id="JAKWFO010000012">
    <property type="protein sequence ID" value="KAI9633093.1"/>
    <property type="molecule type" value="Genomic_DNA"/>
</dbReference>
<reference evidence="12" key="1">
    <citation type="journal article" date="2022" name="G3 (Bethesda)">
        <title>High quality genome of the basidiomycete yeast Dioszegia hungarica PDD-24b-2 isolated from cloud water.</title>
        <authorList>
            <person name="Jarrige D."/>
            <person name="Haridas S."/>
            <person name="Bleykasten-Grosshans C."/>
            <person name="Joly M."/>
            <person name="Nadalig T."/>
            <person name="Sancelme M."/>
            <person name="Vuilleumier S."/>
            <person name="Grigoriev I.V."/>
            <person name="Amato P."/>
            <person name="Bringel F."/>
        </authorList>
    </citation>
    <scope>NUCLEOTIDE SEQUENCE</scope>
    <source>
        <strain evidence="12">PDD-24b-2</strain>
    </source>
</reference>
<comment type="caution">
    <text evidence="12">The sequence shown here is derived from an EMBL/GenBank/DDBJ whole genome shotgun (WGS) entry which is preliminary data.</text>
</comment>
<feature type="transmembrane region" description="Helical" evidence="10">
    <location>
        <begin position="81"/>
        <end position="106"/>
    </location>
</feature>
<dbReference type="Pfam" id="PF00999">
    <property type="entry name" value="Na_H_Exchanger"/>
    <property type="match status" value="2"/>
</dbReference>
<evidence type="ECO:0000256" key="4">
    <source>
        <dbReference type="ARBA" id="ARBA00022692"/>
    </source>
</evidence>
<keyword evidence="6" id="KW-0915">Sodium</keyword>
<protein>
    <submittedName>
        <fullName evidence="12">Sodium-hydrogen antiporter</fullName>
    </submittedName>
</protein>
<evidence type="ECO:0000313" key="13">
    <source>
        <dbReference type="Proteomes" id="UP001164286"/>
    </source>
</evidence>
<dbReference type="GO" id="GO:1902600">
    <property type="term" value="P:proton transmembrane transport"/>
    <property type="evidence" value="ECO:0007669"/>
    <property type="project" value="InterPro"/>
</dbReference>
<dbReference type="PANTHER" id="PTHR43562">
    <property type="entry name" value="NAPA-TYPE SODIUM/HYDROGEN ANTIPORTER"/>
    <property type="match status" value="1"/>
</dbReference>
<evidence type="ECO:0000256" key="1">
    <source>
        <dbReference type="ARBA" id="ARBA00004141"/>
    </source>
</evidence>
<dbReference type="Gene3D" id="1.20.1530.20">
    <property type="match status" value="2"/>
</dbReference>
<organism evidence="12 13">
    <name type="scientific">Dioszegia hungarica</name>
    <dbReference type="NCBI Taxonomy" id="4972"/>
    <lineage>
        <taxon>Eukaryota</taxon>
        <taxon>Fungi</taxon>
        <taxon>Dikarya</taxon>
        <taxon>Basidiomycota</taxon>
        <taxon>Agaricomycotina</taxon>
        <taxon>Tremellomycetes</taxon>
        <taxon>Tremellales</taxon>
        <taxon>Bulleribasidiaceae</taxon>
        <taxon>Dioszegia</taxon>
    </lineage>
</organism>
<dbReference type="GO" id="GO:0015297">
    <property type="term" value="F:antiporter activity"/>
    <property type="evidence" value="ECO:0007669"/>
    <property type="project" value="UniProtKB-KW"/>
</dbReference>
<keyword evidence="2" id="KW-0813">Transport</keyword>
<dbReference type="AlphaFoldDB" id="A0AA38H2V7"/>
<proteinExistence type="predicted"/>
<keyword evidence="4 10" id="KW-0812">Transmembrane</keyword>
<accession>A0AA38H2V7</accession>
<evidence type="ECO:0000256" key="3">
    <source>
        <dbReference type="ARBA" id="ARBA00022449"/>
    </source>
</evidence>
<dbReference type="PANTHER" id="PTHR43562:SF3">
    <property type="entry name" value="SODIUM ION_PROTON EXCHANGER (EUROFUNG)"/>
    <property type="match status" value="1"/>
</dbReference>
<evidence type="ECO:0000256" key="2">
    <source>
        <dbReference type="ARBA" id="ARBA00022448"/>
    </source>
</evidence>
<feature type="transmembrane region" description="Helical" evidence="10">
    <location>
        <begin position="193"/>
        <end position="212"/>
    </location>
</feature>
<feature type="domain" description="Cation/H+ exchanger transmembrane" evidence="11">
    <location>
        <begin position="20"/>
        <end position="276"/>
    </location>
</feature>
<feature type="transmembrane region" description="Helical" evidence="10">
    <location>
        <begin position="452"/>
        <end position="474"/>
    </location>
</feature>
<keyword evidence="7" id="KW-0406">Ion transport</keyword>